<keyword evidence="2" id="KW-0548">Nucleotidyltransferase</keyword>
<dbReference type="InterPro" id="IPR043502">
    <property type="entry name" value="DNA/RNA_pol_sf"/>
</dbReference>
<evidence type="ECO:0000256" key="5">
    <source>
        <dbReference type="ARBA" id="ARBA00022801"/>
    </source>
</evidence>
<evidence type="ECO:0000256" key="6">
    <source>
        <dbReference type="ARBA" id="ARBA00022918"/>
    </source>
</evidence>
<keyword evidence="1" id="KW-0808">Transferase</keyword>
<keyword evidence="3" id="KW-0540">Nuclease</keyword>
<keyword evidence="6" id="KW-0695">RNA-directed DNA polymerase</keyword>
<evidence type="ECO:0000256" key="4">
    <source>
        <dbReference type="ARBA" id="ARBA00022759"/>
    </source>
</evidence>
<dbReference type="InterPro" id="IPR002156">
    <property type="entry name" value="RNaseH_domain"/>
</dbReference>
<evidence type="ECO:0000259" key="8">
    <source>
        <dbReference type="Pfam" id="PF17917"/>
    </source>
</evidence>
<keyword evidence="5" id="KW-0378">Hydrolase</keyword>
<dbReference type="EMBL" id="QGNW01000352">
    <property type="protein sequence ID" value="RVW75308.1"/>
    <property type="molecule type" value="Genomic_DNA"/>
</dbReference>
<evidence type="ECO:0000256" key="3">
    <source>
        <dbReference type="ARBA" id="ARBA00022722"/>
    </source>
</evidence>
<dbReference type="InterPro" id="IPR041373">
    <property type="entry name" value="RT_RNaseH"/>
</dbReference>
<dbReference type="SUPFAM" id="SSF53098">
    <property type="entry name" value="Ribonuclease H-like"/>
    <property type="match status" value="1"/>
</dbReference>
<dbReference type="InterPro" id="IPR043128">
    <property type="entry name" value="Rev_trsase/Diguanyl_cyclase"/>
</dbReference>
<feature type="domain" description="RNase H type-1" evidence="7">
    <location>
        <begin position="539"/>
        <end position="605"/>
    </location>
</feature>
<dbReference type="Pfam" id="PF13456">
    <property type="entry name" value="RVT_3"/>
    <property type="match status" value="1"/>
</dbReference>
<gene>
    <name evidence="9" type="ORF">CK203_055364</name>
</gene>
<evidence type="ECO:0000313" key="9">
    <source>
        <dbReference type="EMBL" id="RVW75308.1"/>
    </source>
</evidence>
<proteinExistence type="predicted"/>
<evidence type="ECO:0000256" key="1">
    <source>
        <dbReference type="ARBA" id="ARBA00022679"/>
    </source>
</evidence>
<dbReference type="Proteomes" id="UP000288805">
    <property type="component" value="Unassembled WGS sequence"/>
</dbReference>
<dbReference type="AlphaFoldDB" id="A0A438GSZ9"/>
<protein>
    <submittedName>
        <fullName evidence="9">Uncharacterized protein</fullName>
    </submittedName>
</protein>
<dbReference type="GO" id="GO:0003964">
    <property type="term" value="F:RNA-directed DNA polymerase activity"/>
    <property type="evidence" value="ECO:0007669"/>
    <property type="project" value="UniProtKB-KW"/>
</dbReference>
<dbReference type="PANTHER" id="PTHR48475">
    <property type="entry name" value="RIBONUCLEASE H"/>
    <property type="match status" value="1"/>
</dbReference>
<dbReference type="Gene3D" id="3.30.420.10">
    <property type="entry name" value="Ribonuclease H-like superfamily/Ribonuclease H"/>
    <property type="match status" value="1"/>
</dbReference>
<dbReference type="SUPFAM" id="SSF56672">
    <property type="entry name" value="DNA/RNA polymerases"/>
    <property type="match status" value="1"/>
</dbReference>
<dbReference type="GO" id="GO:0003676">
    <property type="term" value="F:nucleic acid binding"/>
    <property type="evidence" value="ECO:0007669"/>
    <property type="project" value="InterPro"/>
</dbReference>
<comment type="caution">
    <text evidence="9">The sequence shown here is derived from an EMBL/GenBank/DDBJ whole genome shotgun (WGS) entry which is preliminary data.</text>
</comment>
<sequence>MGTLEIELLIGPTTFVTLFQDWRRQHGPSELMAIPDHDVPFGLGFIPTKANYRYMARLRKERVRARLTYTPFNYPVHLYTMCLVDYFMRASEPQTHSDRIIGGLSITQEVELQRLVHQLQLSDGAPDTSTSTSEDIVDGTVPHDEFIDEMLAISLSQIEEIVQLELASPFDLFEVSVIEIVEEILTALAPESTEDVLAADLFFDGPLGLVEGAMFEYLHVSYDITLSAPFSPTSQIFDIDDEIVQHDLDDDSSSVSYLDPIDQRVSLAIGDAEVVDFGHAGLDPSIVQHRLPLLPHARPRTWKRRLSLPSGVLIAISHAIRIEERRSHLSESTTTLFHDMMHRDVEVYVDDMIVKSRERSDHLAALERFFERIRQFTRHRGRSDKIRAILDMPGPRTRERSEASWSQPTVWDDQCHAHLRGSESTCCHLQSWCLLHQAVLYSILSVSDVALGCMLAQLDDSGKDRAIYYLSKRMLDYEMRYVMIEHYCLHCPSREHCCRSPSLITSFDGRALMMISRRGCRAVTSLSDLFRLAFSDRHPATNNIVEYEACILGLETALELGIRQMEVFGDSNLVLRQIQGEWKTRDAKLRPYHAYLELLVGRFDDLRYTSA</sequence>
<evidence type="ECO:0000259" key="7">
    <source>
        <dbReference type="Pfam" id="PF13456"/>
    </source>
</evidence>
<dbReference type="InterPro" id="IPR036397">
    <property type="entry name" value="RNaseH_sf"/>
</dbReference>
<organism evidence="9 10">
    <name type="scientific">Vitis vinifera</name>
    <name type="common">Grape</name>
    <dbReference type="NCBI Taxonomy" id="29760"/>
    <lineage>
        <taxon>Eukaryota</taxon>
        <taxon>Viridiplantae</taxon>
        <taxon>Streptophyta</taxon>
        <taxon>Embryophyta</taxon>
        <taxon>Tracheophyta</taxon>
        <taxon>Spermatophyta</taxon>
        <taxon>Magnoliopsida</taxon>
        <taxon>eudicotyledons</taxon>
        <taxon>Gunneridae</taxon>
        <taxon>Pentapetalae</taxon>
        <taxon>rosids</taxon>
        <taxon>Vitales</taxon>
        <taxon>Vitaceae</taxon>
        <taxon>Viteae</taxon>
        <taxon>Vitis</taxon>
    </lineage>
</organism>
<name>A0A438GSZ9_VITVI</name>
<evidence type="ECO:0000256" key="2">
    <source>
        <dbReference type="ARBA" id="ARBA00022695"/>
    </source>
</evidence>
<dbReference type="Pfam" id="PF17917">
    <property type="entry name" value="RT_RNaseH"/>
    <property type="match status" value="1"/>
</dbReference>
<dbReference type="GO" id="GO:0004523">
    <property type="term" value="F:RNA-DNA hybrid ribonuclease activity"/>
    <property type="evidence" value="ECO:0007669"/>
    <property type="project" value="InterPro"/>
</dbReference>
<dbReference type="InterPro" id="IPR012337">
    <property type="entry name" value="RNaseH-like_sf"/>
</dbReference>
<dbReference type="CDD" id="cd09279">
    <property type="entry name" value="RNase_HI_like"/>
    <property type="match status" value="1"/>
</dbReference>
<reference evidence="9 10" key="1">
    <citation type="journal article" date="2018" name="PLoS Genet.">
        <title>Population sequencing reveals clonal diversity and ancestral inbreeding in the grapevine cultivar Chardonnay.</title>
        <authorList>
            <person name="Roach M.J."/>
            <person name="Johnson D.L."/>
            <person name="Bohlmann J."/>
            <person name="van Vuuren H.J."/>
            <person name="Jones S.J."/>
            <person name="Pretorius I.S."/>
            <person name="Schmidt S.A."/>
            <person name="Borneman A.R."/>
        </authorList>
    </citation>
    <scope>NUCLEOTIDE SEQUENCE [LARGE SCALE GENOMIC DNA]</scope>
    <source>
        <strain evidence="10">cv. Chardonnay</strain>
        <tissue evidence="9">Leaf</tissue>
    </source>
</reference>
<dbReference type="Gene3D" id="3.30.70.270">
    <property type="match status" value="1"/>
</dbReference>
<accession>A0A438GSZ9</accession>
<dbReference type="PANTHER" id="PTHR48475:SF1">
    <property type="entry name" value="RNASE H TYPE-1 DOMAIN-CONTAINING PROTEIN"/>
    <property type="match status" value="1"/>
</dbReference>
<evidence type="ECO:0000313" key="10">
    <source>
        <dbReference type="Proteomes" id="UP000288805"/>
    </source>
</evidence>
<keyword evidence="4" id="KW-0255">Endonuclease</keyword>
<feature type="domain" description="Reverse transcriptase RNase H-like" evidence="8">
    <location>
        <begin position="446"/>
        <end position="489"/>
    </location>
</feature>